<dbReference type="InterPro" id="IPR051781">
    <property type="entry name" value="Metallo-dep_Hydrolase"/>
</dbReference>
<dbReference type="PROSITE" id="PS51318">
    <property type="entry name" value="TAT"/>
    <property type="match status" value="1"/>
</dbReference>
<feature type="chain" id="PRO_5044622920" evidence="1">
    <location>
        <begin position="38"/>
        <end position="444"/>
    </location>
</feature>
<dbReference type="Gene3D" id="3.20.20.140">
    <property type="entry name" value="Metal-dependent hydrolases"/>
    <property type="match status" value="1"/>
</dbReference>
<protein>
    <submittedName>
        <fullName evidence="4">Amidohydrolase</fullName>
    </submittedName>
    <submittedName>
        <fullName evidence="3">Xaa-Pro dipeptidase</fullName>
    </submittedName>
</protein>
<reference evidence="4 5" key="2">
    <citation type="submission" date="2017-09" db="EMBL/GenBank/DDBJ databases">
        <authorList>
            <person name="Lee N."/>
            <person name="Cho B.-K."/>
        </authorList>
    </citation>
    <scope>NUCLEOTIDE SEQUENCE [LARGE SCALE GENOMIC DNA]</scope>
    <source>
        <strain evidence="4 5">ATCC 27467</strain>
    </source>
</reference>
<evidence type="ECO:0000256" key="1">
    <source>
        <dbReference type="SAM" id="SignalP"/>
    </source>
</evidence>
<evidence type="ECO:0000313" key="4">
    <source>
        <dbReference type="EMBL" id="QEU82186.1"/>
    </source>
</evidence>
<evidence type="ECO:0000313" key="5">
    <source>
        <dbReference type="Proteomes" id="UP000326831"/>
    </source>
</evidence>
<sequence>MCVASTPQPPPPGRLTRRGVLAAAAALAGTTAVPAAAASASAASASAASASAASAAAAPDSAPGGADLVVEGGRLLDPATGEVTEDAVVVITGGLVRAAGPRNRLGGKVPAGVRVLRAHGQWILPGLVDAHIHLNTAAEARDAVRKGATSARSGSTSFYQDIAVRELARTAPELAPRLRAAGIFVTPDLGDTLLADPDLAPLARLRGGVRSAEALRRVVEVNLARGADTIKTRVNERAGLPEQDPLAQVYDHEQLSAIVAAARRGGKGVLCHSYSEKGCHDAVTAGIRSLEHGAFVGERTLYDMRRRGTYFTPTLTAIAGLAESSDPILAERGRTYLPVLQRAVLAAHELGVPLAAGTDSSGGTVDPIGREVELMRAAGLSALDALRTATTGAARLLGLDGSVGRLVRGYAGDLLVVDGDPLADVGVLTRPAHVVRAGITVRQA</sequence>
<dbReference type="InterPro" id="IPR006680">
    <property type="entry name" value="Amidohydro-rel"/>
</dbReference>
<dbReference type="EMBL" id="CP023701">
    <property type="protein sequence ID" value="QEU82186.1"/>
    <property type="molecule type" value="Genomic_DNA"/>
</dbReference>
<feature type="domain" description="Amidohydrolase-related" evidence="2">
    <location>
        <begin position="122"/>
        <end position="438"/>
    </location>
</feature>
<dbReference type="PANTHER" id="PTHR43135:SF3">
    <property type="entry name" value="ALPHA-D-RIBOSE 1-METHYLPHOSPHONATE 5-TRIPHOSPHATE DIPHOSPHATASE"/>
    <property type="match status" value="1"/>
</dbReference>
<dbReference type="InterPro" id="IPR006311">
    <property type="entry name" value="TAT_signal"/>
</dbReference>
<reference evidence="3" key="3">
    <citation type="submission" date="2020-09" db="EMBL/GenBank/DDBJ databases">
        <authorList>
            <person name="Sun Q."/>
            <person name="Ohkuma M."/>
        </authorList>
    </citation>
    <scope>NUCLEOTIDE SEQUENCE</scope>
    <source>
        <strain evidence="3">JCM 4834</strain>
    </source>
</reference>
<dbReference type="Proteomes" id="UP000326831">
    <property type="component" value="Chromosome"/>
</dbReference>
<accession>A0A5P2US69</accession>
<dbReference type="GO" id="GO:0016810">
    <property type="term" value="F:hydrolase activity, acting on carbon-nitrogen (but not peptide) bonds"/>
    <property type="evidence" value="ECO:0007669"/>
    <property type="project" value="InterPro"/>
</dbReference>
<organism evidence="4 5">
    <name type="scientific">Streptomyces subrutilus</name>
    <dbReference type="NCBI Taxonomy" id="36818"/>
    <lineage>
        <taxon>Bacteria</taxon>
        <taxon>Bacillati</taxon>
        <taxon>Actinomycetota</taxon>
        <taxon>Actinomycetes</taxon>
        <taxon>Kitasatosporales</taxon>
        <taxon>Streptomycetaceae</taxon>
        <taxon>Streptomyces</taxon>
    </lineage>
</organism>
<dbReference type="RefSeq" id="WP_150521197.1">
    <property type="nucleotide sequence ID" value="NZ_BMVX01000032.1"/>
</dbReference>
<dbReference type="SUPFAM" id="SSF51338">
    <property type="entry name" value="Composite domain of metallo-dependent hydrolases"/>
    <property type="match status" value="1"/>
</dbReference>
<dbReference type="PANTHER" id="PTHR43135">
    <property type="entry name" value="ALPHA-D-RIBOSE 1-METHYLPHOSPHONATE 5-TRIPHOSPHATE DIPHOSPHATASE"/>
    <property type="match status" value="1"/>
</dbReference>
<dbReference type="InterPro" id="IPR032466">
    <property type="entry name" value="Metal_Hydrolase"/>
</dbReference>
<dbReference type="Proteomes" id="UP000634660">
    <property type="component" value="Unassembled WGS sequence"/>
</dbReference>
<dbReference type="Gene3D" id="2.30.40.10">
    <property type="entry name" value="Urease, subunit C, domain 1"/>
    <property type="match status" value="1"/>
</dbReference>
<name>A0A5P2US69_9ACTN</name>
<keyword evidence="5" id="KW-1185">Reference proteome</keyword>
<dbReference type="SUPFAM" id="SSF51556">
    <property type="entry name" value="Metallo-dependent hydrolases"/>
    <property type="match status" value="1"/>
</dbReference>
<gene>
    <name evidence="4" type="ORF">CP968_31435</name>
    <name evidence="3" type="ORF">GCM10010371_60150</name>
</gene>
<feature type="signal peptide" evidence="1">
    <location>
        <begin position="1"/>
        <end position="37"/>
    </location>
</feature>
<dbReference type="KEGG" id="ssub:CP968_31435"/>
<dbReference type="OrthoDB" id="3514520at2"/>
<dbReference type="EMBL" id="BMVX01000032">
    <property type="protein sequence ID" value="GGZ92314.1"/>
    <property type="molecule type" value="Genomic_DNA"/>
</dbReference>
<evidence type="ECO:0000259" key="2">
    <source>
        <dbReference type="Pfam" id="PF01979"/>
    </source>
</evidence>
<evidence type="ECO:0000313" key="3">
    <source>
        <dbReference type="EMBL" id="GGZ92314.1"/>
    </source>
</evidence>
<dbReference type="InterPro" id="IPR011059">
    <property type="entry name" value="Metal-dep_hydrolase_composite"/>
</dbReference>
<dbReference type="AlphaFoldDB" id="A0A5P2US69"/>
<keyword evidence="1" id="KW-0732">Signal</keyword>
<keyword evidence="4" id="KW-0378">Hydrolase</keyword>
<reference evidence="3" key="1">
    <citation type="journal article" date="2014" name="Int. J. Syst. Evol. Microbiol.">
        <title>Complete genome sequence of Corynebacterium casei LMG S-19264T (=DSM 44701T), isolated from a smear-ripened cheese.</title>
        <authorList>
            <consortium name="US DOE Joint Genome Institute (JGI-PGF)"/>
            <person name="Walter F."/>
            <person name="Albersmeier A."/>
            <person name="Kalinowski J."/>
            <person name="Ruckert C."/>
        </authorList>
    </citation>
    <scope>NUCLEOTIDE SEQUENCE</scope>
    <source>
        <strain evidence="3">JCM 4834</strain>
    </source>
</reference>
<dbReference type="Pfam" id="PF01979">
    <property type="entry name" value="Amidohydro_1"/>
    <property type="match status" value="1"/>
</dbReference>
<proteinExistence type="predicted"/>